<dbReference type="EMBL" id="CP064814">
    <property type="protein sequence ID" value="QPG75609.1"/>
    <property type="molecule type" value="Genomic_DNA"/>
</dbReference>
<comment type="subcellular location">
    <subcellularLocation>
        <location evidence="5">Preautophagosomal structure membrane</location>
        <topology evidence="5">Peripheral membrane protein</topology>
    </subcellularLocation>
    <subcellularLocation>
        <location evidence="5">Vacuole membrane</location>
        <topology evidence="5">Peripheral membrane protein</topology>
    </subcellularLocation>
    <text evidence="5">During pexophagy, accumulates in the vacuolar membrane region, where the peroxisomes contact the vacuole.</text>
</comment>
<feature type="coiled-coil region" evidence="6">
    <location>
        <begin position="775"/>
        <end position="905"/>
    </location>
</feature>
<dbReference type="GO" id="GO:0060090">
    <property type="term" value="F:molecular adaptor activity"/>
    <property type="evidence" value="ECO:0007669"/>
    <property type="project" value="TreeGrafter"/>
</dbReference>
<dbReference type="InterPro" id="IPR019460">
    <property type="entry name" value="Atg11_C"/>
</dbReference>
<keyword evidence="5" id="KW-0653">Protein transport</keyword>
<dbReference type="OrthoDB" id="447953at2759"/>
<keyword evidence="5" id="KW-0926">Vacuole</keyword>
<protein>
    <recommendedName>
        <fullName evidence="2 5">Autophagy-related protein 11</fullName>
    </recommendedName>
</protein>
<evidence type="ECO:0000313" key="8">
    <source>
        <dbReference type="EMBL" id="QPG75609.1"/>
    </source>
</evidence>
<accession>A0A875S7C3</accession>
<comment type="similarity">
    <text evidence="1 5">Belongs to the ATG11 family.</text>
</comment>
<name>A0A875S7C3_EENNA</name>
<evidence type="ECO:0000256" key="5">
    <source>
        <dbReference type="RuleBase" id="RU367075"/>
    </source>
</evidence>
<sequence length="1156" mass="133436">MSSLRADMGGFHEDADILDTVSIYNALTGGRLYTNGFNFTNLDSLKLFIAKSFSMSVDNLFLLTPFGIKFKFSMLVHDEINEIFVFDRKFFNPNLVNSDLSETMTSDLLHDLGHDELINMIRPLSAPIDLPKMDDVIDGLLQVVKSTDIDFGSLRLLLNSLKRTYAWASALLSDFKSTLFDEKMIDGNEQVENMLTSLNVLIQYVNLMFKGVEKRFNGLIDEFIVVRAHSLHENWKLQYDKLGQIKFYLQQNPNQLMLIDLVDGKTASDSAFQAELLIKQINSGLATLRTKLESEIIIPKQELVKEYDYYRLQYVKKTADKDAESKLASLYKADFKALQQSVTQLMSSSKELPSFEDLITTENGSSTNLSRASLLKIELLVQLYHQQVQDFVPQIEELSKKMYESQIKRFELRRKLQEKLVKSTLVTLVDLQLKTMEANKILNESIGKRMDQLKEHELGLSFIFDLPLVFGIWLIANLGNVKHGLCLNKLVHKSGEVFEMMRYMEQEDRKKWLEEFVEGVGIAKGKSKWMDDTVKKKFVDENTVDVKVERIGSKSISIVPETGNYLHSFNKLLQHINGHPSRVGPAEAQVINQDEQGPRDIFIEICTQVQVDDVFRYIISLQNEGVDSEVIDQLIKYLNDLGIVEQKEGDVRGDRFGSFNGEDPCYMKFLKRYLKSFEIGRVKIEIKGEEEGVGEEKIGKIGLTEPTEQTSKSLIKGYENRIRKLENLLHQETFKQFNAQWSHKPKQMEFNREKEIVENEHKLINLPPSHPDEKLDKLERENKNLKVKLEELERQGLEELRKEKADIDLELEMAKKENSEKEKNIVEMAKDLKGLKEDKLQLNKKYGDLKSMNDDLLENLTQKESEFNKESQMNQQELNELKLKLEELEETNIELGDKLEEKERRLEGVDRILGELSGRLCEDLGTFCLILESMGLLVVKEEGKMTIKRVKGLRGRKKEIATRGGDETMQIVAEDVVEEAKKRLEEVDEDMNIKYMEFRSLAYLDSKMVVEKVFRRFNDVETLARRLQKEKSQQKGDMKALSEEMSQRLAIRDFKVGDLVLFLKTLSNTAGNPEQPWAVFNIGSPNHYLKNEKDDSNYIDLNEREWFVGRIEKITSKTVTERSYNDVRENPFKLSVGFTWHYVSAKASTTDREGLT</sequence>
<dbReference type="GO" id="GO:0034727">
    <property type="term" value="P:piecemeal microautophagy of the nucleus"/>
    <property type="evidence" value="ECO:0007669"/>
    <property type="project" value="TreeGrafter"/>
</dbReference>
<dbReference type="InterPro" id="IPR040040">
    <property type="entry name" value="ATG11"/>
</dbReference>
<evidence type="ECO:0000259" key="7">
    <source>
        <dbReference type="Pfam" id="PF10377"/>
    </source>
</evidence>
<keyword evidence="4 6" id="KW-0175">Coiled coil</keyword>
<gene>
    <name evidence="8" type="ORF">FOA43_002966</name>
</gene>
<dbReference type="GO" id="GO:1990316">
    <property type="term" value="C:Atg1/ULK1 kinase complex"/>
    <property type="evidence" value="ECO:0007669"/>
    <property type="project" value="TreeGrafter"/>
</dbReference>
<keyword evidence="5" id="KW-0472">Membrane</keyword>
<dbReference type="GO" id="GO:0034517">
    <property type="term" value="P:ribophagy"/>
    <property type="evidence" value="ECO:0007669"/>
    <property type="project" value="TreeGrafter"/>
</dbReference>
<evidence type="ECO:0000256" key="3">
    <source>
        <dbReference type="ARBA" id="ARBA00023006"/>
    </source>
</evidence>
<dbReference type="Proteomes" id="UP000662931">
    <property type="component" value="Chromosome 3"/>
</dbReference>
<dbReference type="GO" id="GO:0019901">
    <property type="term" value="F:protein kinase binding"/>
    <property type="evidence" value="ECO:0007669"/>
    <property type="project" value="TreeGrafter"/>
</dbReference>
<proteinExistence type="inferred from homology"/>
<dbReference type="AlphaFoldDB" id="A0A875S7C3"/>
<dbReference type="Pfam" id="PF10377">
    <property type="entry name" value="ATG11"/>
    <property type="match status" value="1"/>
</dbReference>
<comment type="subunit">
    <text evidence="5">Homodimer.</text>
</comment>
<evidence type="ECO:0000256" key="1">
    <source>
        <dbReference type="ARBA" id="ARBA00009729"/>
    </source>
</evidence>
<dbReference type="KEGG" id="bnn:FOA43_002966"/>
<dbReference type="GO" id="GO:0015031">
    <property type="term" value="P:protein transport"/>
    <property type="evidence" value="ECO:0007669"/>
    <property type="project" value="UniProtKB-KW"/>
</dbReference>
<evidence type="ECO:0000313" key="9">
    <source>
        <dbReference type="Proteomes" id="UP000662931"/>
    </source>
</evidence>
<dbReference type="RefSeq" id="XP_038779174.1">
    <property type="nucleotide sequence ID" value="XM_038923246.1"/>
</dbReference>
<dbReference type="GO" id="GO:1903599">
    <property type="term" value="P:positive regulation of autophagy of mitochondrion"/>
    <property type="evidence" value="ECO:0007669"/>
    <property type="project" value="UniProtKB-UniRule"/>
</dbReference>
<dbReference type="GO" id="GO:0061709">
    <property type="term" value="P:reticulophagy"/>
    <property type="evidence" value="ECO:0007669"/>
    <property type="project" value="TreeGrafter"/>
</dbReference>
<evidence type="ECO:0000256" key="2">
    <source>
        <dbReference type="ARBA" id="ARBA00013804"/>
    </source>
</evidence>
<dbReference type="GeneID" id="62196367"/>
<dbReference type="GO" id="GO:0005774">
    <property type="term" value="C:vacuolar membrane"/>
    <property type="evidence" value="ECO:0007669"/>
    <property type="project" value="UniProtKB-SubCell"/>
</dbReference>
<dbReference type="GO" id="GO:0034045">
    <property type="term" value="C:phagophore assembly site membrane"/>
    <property type="evidence" value="ECO:0007669"/>
    <property type="project" value="UniProtKB-SubCell"/>
</dbReference>
<feature type="domain" description="Autophagy-related protein 11 C-terminal" evidence="7">
    <location>
        <begin position="1011"/>
        <end position="1146"/>
    </location>
</feature>
<dbReference type="GO" id="GO:0000045">
    <property type="term" value="P:autophagosome assembly"/>
    <property type="evidence" value="ECO:0007669"/>
    <property type="project" value="UniProtKB-UniRule"/>
</dbReference>
<keyword evidence="9" id="KW-1185">Reference proteome</keyword>
<keyword evidence="5" id="KW-0813">Transport</keyword>
<dbReference type="PANTHER" id="PTHR13222">
    <property type="entry name" value="RB1-INDUCIBLE COILED-COIL"/>
    <property type="match status" value="1"/>
</dbReference>
<organism evidence="8 9">
    <name type="scientific">Eeniella nana</name>
    <name type="common">Yeast</name>
    <name type="synonym">Brettanomyces nanus</name>
    <dbReference type="NCBI Taxonomy" id="13502"/>
    <lineage>
        <taxon>Eukaryota</taxon>
        <taxon>Fungi</taxon>
        <taxon>Dikarya</taxon>
        <taxon>Ascomycota</taxon>
        <taxon>Saccharomycotina</taxon>
        <taxon>Pichiomycetes</taxon>
        <taxon>Pichiales</taxon>
        <taxon>Pichiaceae</taxon>
        <taxon>Brettanomyces</taxon>
    </lineage>
</organism>
<evidence type="ECO:0000256" key="4">
    <source>
        <dbReference type="ARBA" id="ARBA00023054"/>
    </source>
</evidence>
<comment type="function">
    <text evidence="5">Involved in cytoplasm to vacuole transport (Cvt), pexophagy, mitophagy and nucleophagy. Recruits mitochondria for their selective degradation via autophagy (mitophagy) during starvation. Works as scaffold proteins that recruit ATG proteins to the pre-autophagosome (PAS), the site of vesicle/autophagosome formation. Required for the Cvt vesicles completion.</text>
</comment>
<evidence type="ECO:0000256" key="6">
    <source>
        <dbReference type="SAM" id="Coils"/>
    </source>
</evidence>
<keyword evidence="3 5" id="KW-0072">Autophagy</keyword>
<dbReference type="GO" id="GO:0000422">
    <property type="term" value="P:autophagy of mitochondrion"/>
    <property type="evidence" value="ECO:0007669"/>
    <property type="project" value="TreeGrafter"/>
</dbReference>
<dbReference type="PANTHER" id="PTHR13222:SF1">
    <property type="entry name" value="RB1-INDUCIBLE COILED-COIL PROTEIN 1"/>
    <property type="match status" value="1"/>
</dbReference>
<reference evidence="8" key="1">
    <citation type="submission" date="2020-10" db="EMBL/GenBank/DDBJ databases">
        <authorList>
            <person name="Roach M.J.R."/>
        </authorList>
    </citation>
    <scope>NUCLEOTIDE SEQUENCE</scope>
    <source>
        <strain evidence="8">CBS 1945</strain>
    </source>
</reference>